<feature type="transmembrane region" description="Helical" evidence="1">
    <location>
        <begin position="75"/>
        <end position="93"/>
    </location>
</feature>
<keyword evidence="1" id="KW-0472">Membrane</keyword>
<feature type="transmembrane region" description="Helical" evidence="1">
    <location>
        <begin position="100"/>
        <end position="116"/>
    </location>
</feature>
<evidence type="ECO:0000313" key="2">
    <source>
        <dbReference type="EMBL" id="CAB4650273.1"/>
    </source>
</evidence>
<gene>
    <name evidence="2" type="ORF">UFOPK2214_00535</name>
</gene>
<feature type="transmembrane region" description="Helical" evidence="1">
    <location>
        <begin position="37"/>
        <end position="55"/>
    </location>
</feature>
<proteinExistence type="predicted"/>
<evidence type="ECO:0000256" key="1">
    <source>
        <dbReference type="SAM" id="Phobius"/>
    </source>
</evidence>
<keyword evidence="1" id="KW-0812">Transmembrane</keyword>
<dbReference type="AlphaFoldDB" id="A0A6J6KP33"/>
<organism evidence="2">
    <name type="scientific">freshwater metagenome</name>
    <dbReference type="NCBI Taxonomy" id="449393"/>
    <lineage>
        <taxon>unclassified sequences</taxon>
        <taxon>metagenomes</taxon>
        <taxon>ecological metagenomes</taxon>
    </lineage>
</organism>
<name>A0A6J6KP33_9ZZZZ</name>
<accession>A0A6J6KP33</accession>
<keyword evidence="1" id="KW-1133">Transmembrane helix</keyword>
<feature type="transmembrane region" description="Helical" evidence="1">
    <location>
        <begin position="122"/>
        <end position="146"/>
    </location>
</feature>
<sequence length="150" mass="15782">MLPLSTTVSSDSCTVTVMNSSAPLSAQSQPSDGWRMVSFLTWIGVLASVLAVTISSRTIGRSIWWLGPSSNPAPVFYLLIPIIIIGTPLIVTLQRPHRMARVGLVGSLALLVSALPDAGSNSAIAIAIFVIGLAALGPSIALLMVLRKYR</sequence>
<dbReference type="EMBL" id="CAEZWJ010000011">
    <property type="protein sequence ID" value="CAB4650273.1"/>
    <property type="molecule type" value="Genomic_DNA"/>
</dbReference>
<protein>
    <submittedName>
        <fullName evidence="2">Unannotated protein</fullName>
    </submittedName>
</protein>
<reference evidence="2" key="1">
    <citation type="submission" date="2020-05" db="EMBL/GenBank/DDBJ databases">
        <authorList>
            <person name="Chiriac C."/>
            <person name="Salcher M."/>
            <person name="Ghai R."/>
            <person name="Kavagutti S V."/>
        </authorList>
    </citation>
    <scope>NUCLEOTIDE SEQUENCE</scope>
</reference>